<evidence type="ECO:0000256" key="2">
    <source>
        <dbReference type="ARBA" id="ARBA00022747"/>
    </source>
</evidence>
<dbReference type="SUPFAM" id="SSF116734">
    <property type="entry name" value="DNA methylase specificity domain"/>
    <property type="match status" value="2"/>
</dbReference>
<feature type="domain" description="Type I restriction modification DNA specificity" evidence="4">
    <location>
        <begin position="1"/>
        <end position="179"/>
    </location>
</feature>
<dbReference type="Pfam" id="PF01420">
    <property type="entry name" value="Methylase_S"/>
    <property type="match status" value="1"/>
</dbReference>
<dbReference type="CDD" id="cd16961">
    <property type="entry name" value="RMtype1_S_TRD-CR_like"/>
    <property type="match status" value="1"/>
</dbReference>
<accession>A0A380TWN6</accession>
<comment type="similarity">
    <text evidence="1">Belongs to the type-I restriction system S methylase family.</text>
</comment>
<dbReference type="Gene3D" id="3.90.220.20">
    <property type="entry name" value="DNA methylase specificity domains"/>
    <property type="match status" value="2"/>
</dbReference>
<organism evidence="5 6">
    <name type="scientific">[Actinobacillus] rossii</name>
    <dbReference type="NCBI Taxonomy" id="123820"/>
    <lineage>
        <taxon>Bacteria</taxon>
        <taxon>Pseudomonadati</taxon>
        <taxon>Pseudomonadota</taxon>
        <taxon>Gammaproteobacteria</taxon>
        <taxon>Pasteurellales</taxon>
        <taxon>Pasteurellaceae</taxon>
    </lineage>
</organism>
<dbReference type="OrthoDB" id="9798929at2"/>
<sequence length="430" mass="49459">MSSWKEYKLVEVAKNASRRFDFSKHSNVIFINTGDVLNNQFLHKNYSIADGLPGQAKKAIQKGDILYSEIRPGNGRYLLVGDSVDDYVVSTKFMVIESNQEVILPEFLFLLLISNEATEYFKVIAESRSGTFPQITFDSISHYELKIPSKDIQQSIVDNVFVLDKKIELNTQINQTLEQIAQTIFKSWFIDFDPVHAKANALASGQTLEQATQAAMAVISGKNTQELHRLQTANPEQYQQLWEIAEAFPSGFDEEGMPRWWEIQKVENIVERLKSKQKLKKEDVTDEGQIPVFEQGAKILMGYCDEPAFNASLDEPMFIFGDHTCITKLSTKPFSIYQNVIALKGKKLPTYWVYYAVKDKQEFQEYRRHWMEFIVKEVIIPDNLKLCNYFSEKVANMCVLVDKILEENRILSEIRDELLPKLLSGDISNE</sequence>
<keyword evidence="2" id="KW-0680">Restriction system</keyword>
<proteinExistence type="inferred from homology"/>
<dbReference type="PANTHER" id="PTHR30408">
    <property type="entry name" value="TYPE-1 RESTRICTION ENZYME ECOKI SPECIFICITY PROTEIN"/>
    <property type="match status" value="1"/>
</dbReference>
<evidence type="ECO:0000256" key="3">
    <source>
        <dbReference type="ARBA" id="ARBA00023125"/>
    </source>
</evidence>
<protein>
    <submittedName>
        <fullName evidence="5">Restriction modification system DNA specificity domain-containing protein</fullName>
    </submittedName>
</protein>
<dbReference type="REBASE" id="377956">
    <property type="entry name" value="S.Aro10801ORF1889P"/>
</dbReference>
<dbReference type="Proteomes" id="UP000254649">
    <property type="component" value="Unassembled WGS sequence"/>
</dbReference>
<evidence type="ECO:0000313" key="6">
    <source>
        <dbReference type="Proteomes" id="UP000254649"/>
    </source>
</evidence>
<gene>
    <name evidence="5" type="ORF">NCTC10801_01888</name>
</gene>
<dbReference type="GO" id="GO:0009307">
    <property type="term" value="P:DNA restriction-modification system"/>
    <property type="evidence" value="ECO:0007669"/>
    <property type="project" value="UniProtKB-KW"/>
</dbReference>
<keyword evidence="6" id="KW-1185">Reference proteome</keyword>
<dbReference type="AlphaFoldDB" id="A0A380TWN6"/>
<dbReference type="PANTHER" id="PTHR30408:SF13">
    <property type="entry name" value="TYPE I RESTRICTION ENZYME HINDI SPECIFICITY SUBUNIT"/>
    <property type="match status" value="1"/>
</dbReference>
<dbReference type="EMBL" id="UFRQ01000003">
    <property type="protein sequence ID" value="SUT93098.1"/>
    <property type="molecule type" value="Genomic_DNA"/>
</dbReference>
<name>A0A380TWN6_9PAST</name>
<reference evidence="5 6" key="1">
    <citation type="submission" date="2018-06" db="EMBL/GenBank/DDBJ databases">
        <authorList>
            <consortium name="Pathogen Informatics"/>
            <person name="Doyle S."/>
        </authorList>
    </citation>
    <scope>NUCLEOTIDE SEQUENCE [LARGE SCALE GENOMIC DNA]</scope>
    <source>
        <strain evidence="5 6">NCTC10801</strain>
    </source>
</reference>
<dbReference type="GO" id="GO:0003677">
    <property type="term" value="F:DNA binding"/>
    <property type="evidence" value="ECO:0007669"/>
    <property type="project" value="UniProtKB-KW"/>
</dbReference>
<dbReference type="InterPro" id="IPR000055">
    <property type="entry name" value="Restrct_endonuc_typeI_TRD"/>
</dbReference>
<evidence type="ECO:0000259" key="4">
    <source>
        <dbReference type="Pfam" id="PF01420"/>
    </source>
</evidence>
<evidence type="ECO:0000313" key="5">
    <source>
        <dbReference type="EMBL" id="SUT93098.1"/>
    </source>
</evidence>
<keyword evidence="3" id="KW-0238">DNA-binding</keyword>
<dbReference type="InterPro" id="IPR052021">
    <property type="entry name" value="Type-I_RS_S_subunit"/>
</dbReference>
<evidence type="ECO:0000256" key="1">
    <source>
        <dbReference type="ARBA" id="ARBA00010923"/>
    </source>
</evidence>
<dbReference type="InterPro" id="IPR044946">
    <property type="entry name" value="Restrct_endonuc_typeI_TRD_sf"/>
</dbReference>